<keyword evidence="2" id="KW-1185">Reference proteome</keyword>
<dbReference type="Pfam" id="PF17170">
    <property type="entry name" value="DUF5128"/>
    <property type="match status" value="1"/>
</dbReference>
<sequence length="380" mass="43688">MKINLKGIFLFTVVVSLYVSCSEKEQSNIVTLEPTETEKLELGTPTQIIKLETSPESLLGSVMKTAVDSENDRIFVLSEGTLFIFNTKGNFITKVKKGKGPEELYDIITFSVDKKKQLIFVNQALANYITIINYNGTVLRNDKLKENFYMLTVEPVNEKYLFLQNNSPLHSNPFFIGKYDLSNDSITQNFIPAKESDYPLLMWPMTNNFVKKENRLFFANSTVFGLYEFKDGQFEKIISYDLGRRKVPPGFSEKFEKRRRMTAFEKAALNNGYVPYMKASFYFNDYNLVILGDEYFSCYAIDEKNKSNVFFNGPISTYLNLPKVKSFKNPCEINEDYLVFAANPTDFFDESSTANKTYVQLGNQKLEIGLEENPFLVIVE</sequence>
<reference evidence="1 2" key="1">
    <citation type="submission" date="2019-11" db="EMBL/GenBank/DDBJ databases">
        <authorList>
            <person name="Zheng R.K."/>
            <person name="Sun C.M."/>
        </authorList>
    </citation>
    <scope>NUCLEOTIDE SEQUENCE [LARGE SCALE GENOMIC DNA]</scope>
    <source>
        <strain evidence="1 2">WC007</strain>
    </source>
</reference>
<evidence type="ECO:0000313" key="2">
    <source>
        <dbReference type="Proteomes" id="UP000428260"/>
    </source>
</evidence>
<dbReference type="RefSeq" id="WP_158871013.1">
    <property type="nucleotide sequence ID" value="NZ_CP046401.1"/>
</dbReference>
<proteinExistence type="predicted"/>
<protein>
    <submittedName>
        <fullName evidence="1">6-bladed beta-propeller</fullName>
    </submittedName>
</protein>
<dbReference type="SUPFAM" id="SSF63825">
    <property type="entry name" value="YWTD domain"/>
    <property type="match status" value="1"/>
</dbReference>
<dbReference type="Proteomes" id="UP000428260">
    <property type="component" value="Chromosome"/>
</dbReference>
<dbReference type="AlphaFoldDB" id="A0A6I6K113"/>
<accession>A0A6I6K113</accession>
<gene>
    <name evidence="1" type="ORF">GM418_27575</name>
</gene>
<organism evidence="1 2">
    <name type="scientific">Maribellus comscasis</name>
    <dbReference type="NCBI Taxonomy" id="2681766"/>
    <lineage>
        <taxon>Bacteria</taxon>
        <taxon>Pseudomonadati</taxon>
        <taxon>Bacteroidota</taxon>
        <taxon>Bacteroidia</taxon>
        <taxon>Marinilabiliales</taxon>
        <taxon>Prolixibacteraceae</taxon>
        <taxon>Maribellus</taxon>
    </lineage>
</organism>
<dbReference type="EMBL" id="CP046401">
    <property type="protein sequence ID" value="QGY47289.1"/>
    <property type="molecule type" value="Genomic_DNA"/>
</dbReference>
<evidence type="ECO:0000313" key="1">
    <source>
        <dbReference type="EMBL" id="QGY47289.1"/>
    </source>
</evidence>
<dbReference type="KEGG" id="mcos:GM418_27575"/>
<name>A0A6I6K113_9BACT</name>